<proteinExistence type="predicted"/>
<dbReference type="RefSeq" id="WP_238224510.1">
    <property type="nucleotide sequence ID" value="NZ_BAAADH010000104.1"/>
</dbReference>
<dbReference type="SUPFAM" id="SSF53448">
    <property type="entry name" value="Nucleotide-diphospho-sugar transferases"/>
    <property type="match status" value="1"/>
</dbReference>
<feature type="coiled-coil region" evidence="1">
    <location>
        <begin position="266"/>
        <end position="293"/>
    </location>
</feature>
<evidence type="ECO:0000256" key="1">
    <source>
        <dbReference type="SAM" id="Coils"/>
    </source>
</evidence>
<sequence>MNRRAKPASPKVCVYTALMGGYEDLNEQKVANESHFDFICFTDSESLESGTWDVKFITPLFDNDPQRSQRHIKIKPQVYLGDYDVTIYIDNSILLLRDPVHLLEQFDLECGLMLAPHSFRSTVLDEFIEVSRIGLDDVSRIMEQMGHYYVSSPGVMMQKPFWGGLIVRDSRSRLVIDFQERWFSHVCRYSRRDQLSLNYCLDEIGIIPQAINIDNHLSDIHSWPNSRGRKSLIDKQSGYNTVAQMLNRHTAYEDKIKSFVSDQVNIGALQSRLKDAQSEIEDLEMFIDYMQDELDAVLARLK</sequence>
<feature type="domain" description="TOD1/MUCI70 glycosyltransferase-like" evidence="2">
    <location>
        <begin position="49"/>
        <end position="205"/>
    </location>
</feature>
<reference evidence="3" key="2">
    <citation type="submission" date="2021-08" db="EMBL/GenBank/DDBJ databases">
        <authorList>
            <person name="Tani A."/>
            <person name="Ola A."/>
            <person name="Ogura Y."/>
            <person name="Katsura K."/>
            <person name="Hayashi T."/>
        </authorList>
    </citation>
    <scope>NUCLEOTIDE SEQUENCE</scope>
    <source>
        <strain evidence="3">NBRC 15686</strain>
    </source>
</reference>
<evidence type="ECO:0000313" key="4">
    <source>
        <dbReference type="Proteomes" id="UP001055039"/>
    </source>
</evidence>
<keyword evidence="4" id="KW-1185">Reference proteome</keyword>
<reference evidence="3" key="1">
    <citation type="journal article" date="2021" name="Front. Microbiol.">
        <title>Comprehensive Comparative Genomics and Phenotyping of Methylobacterium Species.</title>
        <authorList>
            <person name="Alessa O."/>
            <person name="Ogura Y."/>
            <person name="Fujitani Y."/>
            <person name="Takami H."/>
            <person name="Hayashi T."/>
            <person name="Sahin N."/>
            <person name="Tani A."/>
        </authorList>
    </citation>
    <scope>NUCLEOTIDE SEQUENCE</scope>
    <source>
        <strain evidence="3">NBRC 15686</strain>
    </source>
</reference>
<dbReference type="InterPro" id="IPR029044">
    <property type="entry name" value="Nucleotide-diphossugar_trans"/>
</dbReference>
<dbReference type="Proteomes" id="UP001055039">
    <property type="component" value="Unassembled WGS sequence"/>
</dbReference>
<comment type="caution">
    <text evidence="3">The sequence shown here is derived from an EMBL/GenBank/DDBJ whole genome shotgun (WGS) entry which is preliminary data.</text>
</comment>
<name>A0ABQ4UDG9_9HYPH</name>
<dbReference type="Pfam" id="PF04765">
    <property type="entry name" value="TOD1_MUCI70"/>
    <property type="match status" value="1"/>
</dbReference>
<protein>
    <recommendedName>
        <fullName evidence="2">TOD1/MUCI70 glycosyltransferase-like domain-containing protein</fullName>
    </recommendedName>
</protein>
<evidence type="ECO:0000313" key="3">
    <source>
        <dbReference type="EMBL" id="GJE65058.1"/>
    </source>
</evidence>
<accession>A0ABQ4UDG9</accession>
<evidence type="ECO:0000259" key="2">
    <source>
        <dbReference type="Pfam" id="PF04765"/>
    </source>
</evidence>
<dbReference type="InterPro" id="IPR048354">
    <property type="entry name" value="TOD1_MUCI70_glycTrfase_dom"/>
</dbReference>
<dbReference type="EMBL" id="BPRC01000006">
    <property type="protein sequence ID" value="GJE65058.1"/>
    <property type="molecule type" value="Genomic_DNA"/>
</dbReference>
<keyword evidence="1" id="KW-0175">Coiled coil</keyword>
<organism evidence="3 4">
    <name type="scientific">Methylorubrum aminovorans</name>
    <dbReference type="NCBI Taxonomy" id="269069"/>
    <lineage>
        <taxon>Bacteria</taxon>
        <taxon>Pseudomonadati</taxon>
        <taxon>Pseudomonadota</taxon>
        <taxon>Alphaproteobacteria</taxon>
        <taxon>Hyphomicrobiales</taxon>
        <taxon>Methylobacteriaceae</taxon>
        <taxon>Methylorubrum</taxon>
    </lineage>
</organism>
<gene>
    <name evidence="3" type="ORF">LNAOJCKE_2266</name>
</gene>